<sequence length="77" mass="8837">MIVTRCPAYVGYHCYLEALPAGMLATTGEMHDYCSKHRRPCAKVEDCSIKNLIEYCQEQDLPNVYEFMGLKENESNN</sequence>
<organism evidence="1">
    <name type="scientific">Siphoviridae sp. ctYh54</name>
    <dbReference type="NCBI Taxonomy" id="2826379"/>
    <lineage>
        <taxon>Viruses</taxon>
        <taxon>Duplodnaviria</taxon>
        <taxon>Heunggongvirae</taxon>
        <taxon>Uroviricota</taxon>
        <taxon>Caudoviricetes</taxon>
    </lineage>
</organism>
<name>A0A8S5MDP4_9CAUD</name>
<protein>
    <submittedName>
        <fullName evidence="1">Uncharacterized protein</fullName>
    </submittedName>
</protein>
<dbReference type="EMBL" id="BK014884">
    <property type="protein sequence ID" value="DAD80445.1"/>
    <property type="molecule type" value="Genomic_DNA"/>
</dbReference>
<evidence type="ECO:0000313" key="1">
    <source>
        <dbReference type="EMBL" id="DAD80445.1"/>
    </source>
</evidence>
<proteinExistence type="predicted"/>
<reference evidence="1" key="1">
    <citation type="journal article" date="2021" name="Proc. Natl. Acad. Sci. U.S.A.">
        <title>A Catalog of Tens of Thousands of Viruses from Human Metagenomes Reveals Hidden Associations with Chronic Diseases.</title>
        <authorList>
            <person name="Tisza M.J."/>
            <person name="Buck C.B."/>
        </authorList>
    </citation>
    <scope>NUCLEOTIDE SEQUENCE</scope>
    <source>
        <strain evidence="1">CtYh54</strain>
    </source>
</reference>
<accession>A0A8S5MDP4</accession>